<dbReference type="SMART" id="SM00015">
    <property type="entry name" value="IQ"/>
    <property type="match status" value="2"/>
</dbReference>
<evidence type="ECO:0000313" key="3">
    <source>
        <dbReference type="Proteomes" id="UP001642483"/>
    </source>
</evidence>
<accession>A0ABP0G3K1</accession>
<dbReference type="CDD" id="cd21090">
    <property type="entry name" value="C11orf65"/>
    <property type="match status" value="1"/>
</dbReference>
<keyword evidence="3" id="KW-1185">Reference proteome</keyword>
<dbReference type="Proteomes" id="UP001642483">
    <property type="component" value="Unassembled WGS sequence"/>
</dbReference>
<gene>
    <name evidence="2" type="ORF">CVLEPA_LOCUS18352</name>
</gene>
<proteinExistence type="predicted"/>
<dbReference type="Pfam" id="PF00612">
    <property type="entry name" value="IQ"/>
    <property type="match status" value="2"/>
</dbReference>
<dbReference type="PANTHER" id="PTHR33504">
    <property type="entry name" value="NADH DEHYDROGENASE (UBIQUINONE) 1 BETA SUBCOMPLEX, 4"/>
    <property type="match status" value="1"/>
</dbReference>
<feature type="region of interest" description="Disordered" evidence="1">
    <location>
        <begin position="472"/>
        <end position="496"/>
    </location>
</feature>
<dbReference type="InterPro" id="IPR000048">
    <property type="entry name" value="IQ_motif_EF-hand-BS"/>
</dbReference>
<organism evidence="2 3">
    <name type="scientific">Clavelina lepadiformis</name>
    <name type="common">Light-bulb sea squirt</name>
    <name type="synonym">Ascidia lepadiformis</name>
    <dbReference type="NCBI Taxonomy" id="159417"/>
    <lineage>
        <taxon>Eukaryota</taxon>
        <taxon>Metazoa</taxon>
        <taxon>Chordata</taxon>
        <taxon>Tunicata</taxon>
        <taxon>Ascidiacea</taxon>
        <taxon>Aplousobranchia</taxon>
        <taxon>Clavelinidae</taxon>
        <taxon>Clavelina</taxon>
    </lineage>
</organism>
<name>A0ABP0G3K1_CLALP</name>
<dbReference type="EMBL" id="CAWYQH010000102">
    <property type="protein sequence ID" value="CAK8686422.1"/>
    <property type="molecule type" value="Genomic_DNA"/>
</dbReference>
<dbReference type="PROSITE" id="PS50096">
    <property type="entry name" value="IQ"/>
    <property type="match status" value="1"/>
</dbReference>
<evidence type="ECO:0000256" key="1">
    <source>
        <dbReference type="SAM" id="MobiDB-lite"/>
    </source>
</evidence>
<sequence length="531" mass="60760">MKKKEATSILAGVAFKSTHDNVDAVTFALARAGKTKRQKHFLSDGDVLEKLVSAAIEISRIWRGYSCRKKCKKVFTHHQQSGQIKFKSDEDFTTQPVTKFEIERKSPALPDAKHSNESFHFHEEVLSQDGKSEVSDTQVQRQDTPPKFREVIKVTSAKSVAPEQIRDAQPKSKKVFKTKSGKSDAATVIQRAWRRHIDMQVFRYYRDLINFRGQGDPALMLRCINPNEAKLLDAASGIHVRFRLAGEKFPPNIYYKIYTHRHIVDMCANSPKDYTKPGTKTATAKQTHTRNLPMHSYTEADGWYERYENNGWRLVSDRLIYASMDPVTWESSRKKVQFHHVKLQRKADVEHRRRQRKIEWMKKMYKEGMLKARENDSDTTELVQKAARGLVNTVNTQGSEAVMDWEVDELLQWTTALNFDDYLEVWKESATSNVSEIDVANIPHSRNPLFSGEHPNGATAVNFDPYSLTRSSSIGMRQPQHKGIPLLSGSQRGESRVVRREETQLGRNRGMVSEESVFMGGSRDLIGTTAR</sequence>
<dbReference type="Gene3D" id="1.20.5.190">
    <property type="match status" value="1"/>
</dbReference>
<dbReference type="PANTHER" id="PTHR33504:SF2">
    <property type="entry name" value="PROTEIN MFI"/>
    <property type="match status" value="1"/>
</dbReference>
<reference evidence="2 3" key="1">
    <citation type="submission" date="2024-02" db="EMBL/GenBank/DDBJ databases">
        <authorList>
            <person name="Daric V."/>
            <person name="Darras S."/>
        </authorList>
    </citation>
    <scope>NUCLEOTIDE SEQUENCE [LARGE SCALE GENOMIC DNA]</scope>
</reference>
<comment type="caution">
    <text evidence="2">The sequence shown here is derived from an EMBL/GenBank/DDBJ whole genome shotgun (WGS) entry which is preliminary data.</text>
</comment>
<evidence type="ECO:0000313" key="2">
    <source>
        <dbReference type="EMBL" id="CAK8686422.1"/>
    </source>
</evidence>
<protein>
    <submittedName>
        <fullName evidence="2">Uncharacterized protein</fullName>
    </submittedName>
</protein>